<accession>A0ABQ2P591</accession>
<dbReference type="EMBL" id="BMLX01000001">
    <property type="protein sequence ID" value="GGP18516.1"/>
    <property type="molecule type" value="Genomic_DNA"/>
</dbReference>
<keyword evidence="3" id="KW-1003">Cell membrane</keyword>
<protein>
    <submittedName>
        <fullName evidence="10">Membrane protein</fullName>
    </submittedName>
</protein>
<evidence type="ECO:0000256" key="8">
    <source>
        <dbReference type="ARBA" id="ARBA00035655"/>
    </source>
</evidence>
<dbReference type="RefSeq" id="WP_188702063.1">
    <property type="nucleotide sequence ID" value="NZ_BMLX01000001.1"/>
</dbReference>
<evidence type="ECO:0000256" key="1">
    <source>
        <dbReference type="ARBA" id="ARBA00004429"/>
    </source>
</evidence>
<comment type="similarity">
    <text evidence="8">Belongs to the TsuA/YedE (TC 9.B.102) family.</text>
</comment>
<evidence type="ECO:0000313" key="11">
    <source>
        <dbReference type="Proteomes" id="UP000637267"/>
    </source>
</evidence>
<feature type="transmembrane region" description="Helical" evidence="9">
    <location>
        <begin position="12"/>
        <end position="32"/>
    </location>
</feature>
<evidence type="ECO:0000256" key="6">
    <source>
        <dbReference type="ARBA" id="ARBA00022989"/>
    </source>
</evidence>
<dbReference type="Proteomes" id="UP000637267">
    <property type="component" value="Unassembled WGS sequence"/>
</dbReference>
<feature type="transmembrane region" description="Helical" evidence="9">
    <location>
        <begin position="76"/>
        <end position="97"/>
    </location>
</feature>
<reference evidence="11" key="1">
    <citation type="journal article" date="2019" name="Int. J. Syst. Evol. Microbiol.">
        <title>The Global Catalogue of Microorganisms (GCM) 10K type strain sequencing project: providing services to taxonomists for standard genome sequencing and annotation.</title>
        <authorList>
            <consortium name="The Broad Institute Genomics Platform"/>
            <consortium name="The Broad Institute Genome Sequencing Center for Infectious Disease"/>
            <person name="Wu L."/>
            <person name="Ma J."/>
        </authorList>
    </citation>
    <scope>NUCLEOTIDE SEQUENCE [LARGE SCALE GENOMIC DNA]</scope>
    <source>
        <strain evidence="11">CGMCC 1.8859</strain>
    </source>
</reference>
<sequence length="144" mass="14965">MTIDWMHFSPWSALAGGALIGLAAGGLFLLNGRIAGISGILGGLFFNKPERANIWRWAFVAGLLLAPVLWRGVAALPAIQISASSLLLVIAGLLVGFGTRLGSGCTSGHGVCGLSRLSARSLVATLTFMAVGFVTVWLLQHGLH</sequence>
<gene>
    <name evidence="10" type="ORF">GCM10010970_05380</name>
</gene>
<dbReference type="InterPro" id="IPR007272">
    <property type="entry name" value="Sulf_transp_TsuA/YedE"/>
</dbReference>
<keyword evidence="5 9" id="KW-0812">Transmembrane</keyword>
<dbReference type="PANTHER" id="PTHR30574:SF1">
    <property type="entry name" value="SULPHUR TRANSPORT DOMAIN-CONTAINING PROTEIN"/>
    <property type="match status" value="1"/>
</dbReference>
<keyword evidence="7 9" id="KW-0472">Membrane</keyword>
<evidence type="ECO:0000256" key="2">
    <source>
        <dbReference type="ARBA" id="ARBA00022448"/>
    </source>
</evidence>
<comment type="subcellular location">
    <subcellularLocation>
        <location evidence="1">Cell inner membrane</location>
        <topology evidence="1">Multi-pass membrane protein</topology>
    </subcellularLocation>
</comment>
<keyword evidence="2" id="KW-0813">Transport</keyword>
<dbReference type="PANTHER" id="PTHR30574">
    <property type="entry name" value="INNER MEMBRANE PROTEIN YEDE"/>
    <property type="match status" value="1"/>
</dbReference>
<dbReference type="Pfam" id="PF04143">
    <property type="entry name" value="Sulf_transp"/>
    <property type="match status" value="1"/>
</dbReference>
<comment type="caution">
    <text evidence="10">The sequence shown here is derived from an EMBL/GenBank/DDBJ whole genome shotgun (WGS) entry which is preliminary data.</text>
</comment>
<feature type="transmembrane region" description="Helical" evidence="9">
    <location>
        <begin position="117"/>
        <end position="139"/>
    </location>
</feature>
<evidence type="ECO:0000256" key="4">
    <source>
        <dbReference type="ARBA" id="ARBA00022519"/>
    </source>
</evidence>
<evidence type="ECO:0000313" key="10">
    <source>
        <dbReference type="EMBL" id="GGP18516.1"/>
    </source>
</evidence>
<evidence type="ECO:0000256" key="9">
    <source>
        <dbReference type="SAM" id="Phobius"/>
    </source>
</evidence>
<organism evidence="10 11">
    <name type="scientific">Silvimonas iriomotensis</name>
    <dbReference type="NCBI Taxonomy" id="449662"/>
    <lineage>
        <taxon>Bacteria</taxon>
        <taxon>Pseudomonadati</taxon>
        <taxon>Pseudomonadota</taxon>
        <taxon>Betaproteobacteria</taxon>
        <taxon>Neisseriales</taxon>
        <taxon>Chitinibacteraceae</taxon>
        <taxon>Silvimonas</taxon>
    </lineage>
</organism>
<feature type="transmembrane region" description="Helical" evidence="9">
    <location>
        <begin position="53"/>
        <end position="70"/>
    </location>
</feature>
<evidence type="ECO:0000256" key="3">
    <source>
        <dbReference type="ARBA" id="ARBA00022475"/>
    </source>
</evidence>
<keyword evidence="11" id="KW-1185">Reference proteome</keyword>
<name>A0ABQ2P591_9NEIS</name>
<keyword evidence="4" id="KW-0997">Cell inner membrane</keyword>
<evidence type="ECO:0000256" key="7">
    <source>
        <dbReference type="ARBA" id="ARBA00023136"/>
    </source>
</evidence>
<proteinExistence type="inferred from homology"/>
<keyword evidence="6 9" id="KW-1133">Transmembrane helix</keyword>
<evidence type="ECO:0000256" key="5">
    <source>
        <dbReference type="ARBA" id="ARBA00022692"/>
    </source>
</evidence>